<dbReference type="Proteomes" id="UP000198949">
    <property type="component" value="Unassembled WGS sequence"/>
</dbReference>
<reference evidence="2" key="1">
    <citation type="submission" date="2016-10" db="EMBL/GenBank/DDBJ databases">
        <authorList>
            <person name="Varghese N."/>
            <person name="Submissions S."/>
        </authorList>
    </citation>
    <scope>NUCLEOTIDE SEQUENCE [LARGE SCALE GENOMIC DNA]</scope>
    <source>
        <strain evidence="2">CGMCC 4.3516</strain>
    </source>
</reference>
<organism evidence="1 2">
    <name type="scientific">Glycomyces harbinensis</name>
    <dbReference type="NCBI Taxonomy" id="58114"/>
    <lineage>
        <taxon>Bacteria</taxon>
        <taxon>Bacillati</taxon>
        <taxon>Actinomycetota</taxon>
        <taxon>Actinomycetes</taxon>
        <taxon>Glycomycetales</taxon>
        <taxon>Glycomycetaceae</taxon>
        <taxon>Glycomyces</taxon>
    </lineage>
</organism>
<dbReference type="OrthoDB" id="3540641at2"/>
<name>A0A1G6SHR0_9ACTN</name>
<sequence>MGRLMQLGFSREEREFFARALEESSGPAHISNALAAFIGFADADSMVKRCEELANQVRQYDRIDETDLARSQLACEILFSSDIHGSGLDWEATSGFDDRDAIQLLRQIQVKMLNLRPKAP</sequence>
<dbReference type="RefSeq" id="WP_091028912.1">
    <property type="nucleotide sequence ID" value="NZ_FNAD01000002.1"/>
</dbReference>
<dbReference type="AlphaFoldDB" id="A0A1G6SHR0"/>
<accession>A0A1G6SHR0</accession>
<dbReference type="EMBL" id="FNAD01000002">
    <property type="protein sequence ID" value="SDD15675.1"/>
    <property type="molecule type" value="Genomic_DNA"/>
</dbReference>
<proteinExistence type="predicted"/>
<protein>
    <submittedName>
        <fullName evidence="1">Uncharacterized protein</fullName>
    </submittedName>
</protein>
<evidence type="ECO:0000313" key="2">
    <source>
        <dbReference type="Proteomes" id="UP000198949"/>
    </source>
</evidence>
<evidence type="ECO:0000313" key="1">
    <source>
        <dbReference type="EMBL" id="SDD15675.1"/>
    </source>
</evidence>
<keyword evidence="2" id="KW-1185">Reference proteome</keyword>
<gene>
    <name evidence="1" type="ORF">SAMN05216270_10273</name>
</gene>